<evidence type="ECO:0000256" key="4">
    <source>
        <dbReference type="ARBA" id="ARBA00023163"/>
    </source>
</evidence>
<evidence type="ECO:0000259" key="6">
    <source>
        <dbReference type="PROSITE" id="PS50932"/>
    </source>
</evidence>
<reference evidence="7 8" key="1">
    <citation type="submission" date="2019-06" db="EMBL/GenBank/DDBJ databases">
        <title>Amycolatopsis alkalitolerans sp. nov., isolated from Gastrodia elata Blume.</title>
        <authorList>
            <person name="Narsing Rao M.P."/>
            <person name="Li W.J."/>
        </authorList>
    </citation>
    <scope>NUCLEOTIDE SEQUENCE [LARGE SCALE GENOMIC DNA]</scope>
    <source>
        <strain evidence="7 8">SYSUP0005</strain>
    </source>
</reference>
<accession>A0A5C4LTV8</accession>
<dbReference type="CDD" id="cd06267">
    <property type="entry name" value="PBP1_LacI_sugar_binding-like"/>
    <property type="match status" value="1"/>
</dbReference>
<keyword evidence="3" id="KW-0238">DNA-binding</keyword>
<keyword evidence="8" id="KW-1185">Reference proteome</keyword>
<organism evidence="7 8">
    <name type="scientific">Amycolatopsis alkalitolerans</name>
    <dbReference type="NCBI Taxonomy" id="2547244"/>
    <lineage>
        <taxon>Bacteria</taxon>
        <taxon>Bacillati</taxon>
        <taxon>Actinomycetota</taxon>
        <taxon>Actinomycetes</taxon>
        <taxon>Pseudonocardiales</taxon>
        <taxon>Pseudonocardiaceae</taxon>
        <taxon>Amycolatopsis</taxon>
    </lineage>
</organism>
<dbReference type="AlphaFoldDB" id="A0A5C4LTV8"/>
<feature type="domain" description="HTH lacI-type" evidence="6">
    <location>
        <begin position="113"/>
        <end position="167"/>
    </location>
</feature>
<comment type="caution">
    <text evidence="7">The sequence shown here is derived from an EMBL/GenBank/DDBJ whole genome shotgun (WGS) entry which is preliminary data.</text>
</comment>
<keyword evidence="2" id="KW-0805">Transcription regulation</keyword>
<dbReference type="InterPro" id="IPR046335">
    <property type="entry name" value="LacI/GalR-like_sensor"/>
</dbReference>
<evidence type="ECO:0000313" key="8">
    <source>
        <dbReference type="Proteomes" id="UP000305546"/>
    </source>
</evidence>
<proteinExistence type="predicted"/>
<protein>
    <submittedName>
        <fullName evidence="7">LacI family transcriptional regulator</fullName>
    </submittedName>
</protein>
<dbReference type="CDD" id="cd01392">
    <property type="entry name" value="HTH_LacI"/>
    <property type="match status" value="1"/>
</dbReference>
<evidence type="ECO:0000256" key="3">
    <source>
        <dbReference type="ARBA" id="ARBA00023125"/>
    </source>
</evidence>
<dbReference type="GO" id="GO:0000976">
    <property type="term" value="F:transcription cis-regulatory region binding"/>
    <property type="evidence" value="ECO:0007669"/>
    <property type="project" value="TreeGrafter"/>
</dbReference>
<dbReference type="Gene3D" id="3.40.50.2300">
    <property type="match status" value="2"/>
</dbReference>
<dbReference type="InterPro" id="IPR000843">
    <property type="entry name" value="HTH_LacI"/>
</dbReference>
<dbReference type="Pfam" id="PF13377">
    <property type="entry name" value="Peripla_BP_3"/>
    <property type="match status" value="1"/>
</dbReference>
<name>A0A5C4LTV8_9PSEU</name>
<keyword evidence="1" id="KW-0678">Repressor</keyword>
<dbReference type="Gene3D" id="1.10.260.40">
    <property type="entry name" value="lambda repressor-like DNA-binding domains"/>
    <property type="match status" value="1"/>
</dbReference>
<dbReference type="PROSITE" id="PS50932">
    <property type="entry name" value="HTH_LACI_2"/>
    <property type="match status" value="1"/>
</dbReference>
<dbReference type="Proteomes" id="UP000305546">
    <property type="component" value="Unassembled WGS sequence"/>
</dbReference>
<evidence type="ECO:0000256" key="1">
    <source>
        <dbReference type="ARBA" id="ARBA00022491"/>
    </source>
</evidence>
<keyword evidence="4" id="KW-0804">Transcription</keyword>
<evidence type="ECO:0000256" key="2">
    <source>
        <dbReference type="ARBA" id="ARBA00023015"/>
    </source>
</evidence>
<dbReference type="GO" id="GO:0003700">
    <property type="term" value="F:DNA-binding transcription factor activity"/>
    <property type="evidence" value="ECO:0007669"/>
    <property type="project" value="TreeGrafter"/>
</dbReference>
<dbReference type="EMBL" id="VDFW01000031">
    <property type="protein sequence ID" value="TNC21810.1"/>
    <property type="molecule type" value="Genomic_DNA"/>
</dbReference>
<evidence type="ECO:0000256" key="5">
    <source>
        <dbReference type="SAM" id="MobiDB-lite"/>
    </source>
</evidence>
<feature type="region of interest" description="Disordered" evidence="5">
    <location>
        <begin position="1"/>
        <end position="55"/>
    </location>
</feature>
<evidence type="ECO:0000313" key="7">
    <source>
        <dbReference type="EMBL" id="TNC21810.1"/>
    </source>
</evidence>
<dbReference type="PANTHER" id="PTHR30146:SF148">
    <property type="entry name" value="HTH-TYPE TRANSCRIPTIONAL REPRESSOR PURR-RELATED"/>
    <property type="match status" value="1"/>
</dbReference>
<feature type="compositionally biased region" description="Basic and acidic residues" evidence="5">
    <location>
        <begin position="1"/>
        <end position="10"/>
    </location>
</feature>
<dbReference type="InterPro" id="IPR010982">
    <property type="entry name" value="Lambda_DNA-bd_dom_sf"/>
</dbReference>
<dbReference type="SMART" id="SM00354">
    <property type="entry name" value="HTH_LACI"/>
    <property type="match status" value="1"/>
</dbReference>
<dbReference type="PANTHER" id="PTHR30146">
    <property type="entry name" value="LACI-RELATED TRANSCRIPTIONAL REPRESSOR"/>
    <property type="match status" value="1"/>
</dbReference>
<dbReference type="SUPFAM" id="SSF47413">
    <property type="entry name" value="lambda repressor-like DNA-binding domains"/>
    <property type="match status" value="1"/>
</dbReference>
<dbReference type="SUPFAM" id="SSF53822">
    <property type="entry name" value="Periplasmic binding protein-like I"/>
    <property type="match status" value="1"/>
</dbReference>
<gene>
    <name evidence="7" type="ORF">FG385_27205</name>
</gene>
<sequence length="459" mass="49779">MPAGKVDRSAEPPGGVFATVPQSPPGCPAAPVVFPAHPASSPPPSRTVAKRAPARARDVRRCISVSAWVGKVSKTCSGVSLPAVGMSRVIRYRVVTRLSRWKRVPWNNVSNMATLKDVAQRTGLGLGTVSRALSGHPNVRPETRRKVQEAARELGYSSNGLARALRRNRSYSVGLILPDLENEFYTTAASVVQRLLRDEGYRLLVSCNNNSSEVDAELLRSLMESRVDGIVHAPCTPEGADLVRAADPRVPVVEYARRSSARGVDSVIGDDERGAAEVVRHLVDLGHRRIAMVAGPPELSTTADRVRGFHDACARFGLPKRGCPVLHGPSYDARWGEAATRQILDRHPGVTAIFISGSRGALGALKAVRDRHVSVPRDLSLVGFLGPELLDVANPPLTRYVLPLEEMSTMTARLLLDRIQHPREQAAAEPNVMRFEGKLMVRESTAPPREHELPRSGGS</sequence>
<dbReference type="Pfam" id="PF00356">
    <property type="entry name" value="LacI"/>
    <property type="match status" value="1"/>
</dbReference>
<dbReference type="InterPro" id="IPR028082">
    <property type="entry name" value="Peripla_BP_I"/>
</dbReference>
<feature type="compositionally biased region" description="Low complexity" evidence="5">
    <location>
        <begin position="29"/>
        <end position="39"/>
    </location>
</feature>